<feature type="region of interest" description="Disordered" evidence="1">
    <location>
        <begin position="1"/>
        <end position="54"/>
    </location>
</feature>
<evidence type="ECO:0000313" key="2">
    <source>
        <dbReference type="EMBL" id="VFU47407.1"/>
    </source>
</evidence>
<protein>
    <submittedName>
        <fullName evidence="2">Uncharacterized protein</fullName>
    </submittedName>
</protein>
<dbReference type="AlphaFoldDB" id="A0A6N2M1D0"/>
<dbReference type="EMBL" id="CAADRP010001663">
    <property type="protein sequence ID" value="VFU47407.1"/>
    <property type="molecule type" value="Genomic_DNA"/>
</dbReference>
<dbReference type="GO" id="GO:0071763">
    <property type="term" value="P:nuclear membrane organization"/>
    <property type="evidence" value="ECO:0007669"/>
    <property type="project" value="TreeGrafter"/>
</dbReference>
<evidence type="ECO:0000256" key="1">
    <source>
        <dbReference type="SAM" id="MobiDB-lite"/>
    </source>
</evidence>
<accession>A0A6N2M1D0</accession>
<dbReference type="PANTHER" id="PTHR33416">
    <property type="entry name" value="NUCLEAR PORE COMPLEX PROTEIN NUP1"/>
    <property type="match status" value="1"/>
</dbReference>
<feature type="region of interest" description="Disordered" evidence="1">
    <location>
        <begin position="221"/>
        <end position="246"/>
    </location>
</feature>
<organism evidence="2">
    <name type="scientific">Salix viminalis</name>
    <name type="common">Common osier</name>
    <name type="synonym">Basket willow</name>
    <dbReference type="NCBI Taxonomy" id="40686"/>
    <lineage>
        <taxon>Eukaryota</taxon>
        <taxon>Viridiplantae</taxon>
        <taxon>Streptophyta</taxon>
        <taxon>Embryophyta</taxon>
        <taxon>Tracheophyta</taxon>
        <taxon>Spermatophyta</taxon>
        <taxon>Magnoliopsida</taxon>
        <taxon>eudicotyledons</taxon>
        <taxon>Gunneridae</taxon>
        <taxon>Pentapetalae</taxon>
        <taxon>rosids</taxon>
        <taxon>fabids</taxon>
        <taxon>Malpighiales</taxon>
        <taxon>Salicaceae</taxon>
        <taxon>Saliceae</taxon>
        <taxon>Salix</taxon>
    </lineage>
</organism>
<dbReference type="GO" id="GO:0005635">
    <property type="term" value="C:nuclear envelope"/>
    <property type="evidence" value="ECO:0007669"/>
    <property type="project" value="TreeGrafter"/>
</dbReference>
<feature type="compositionally biased region" description="Basic residues" evidence="1">
    <location>
        <begin position="23"/>
        <end position="33"/>
    </location>
</feature>
<sequence length="246" mass="27145">MAAEMTTRESNERPYEDGGGYGKFRKRPLRRKTQTTPYARPATAIRNPSGSGNGWLSKLVDPAQRLIASGAQRLFASVFRKRLPAPPTVAPPFKPPEMERETEDNRGVMDKQKGTFSTLSVDAVVEVIVLIWTGLLNLKHEIDRLTALLQSKTVDFPTGNEGKKSEAIVSQAMVSQGKKELLITPVDNGFDGRRFDSIPAVSSSVLEEDVGSPTELAKSYMRSRPLKVSSSMPESHDQALRENPTF</sequence>
<name>A0A6N2M1D0_SALVM</name>
<gene>
    <name evidence="2" type="ORF">SVIM_LOCUS303916</name>
</gene>
<reference evidence="2" key="1">
    <citation type="submission" date="2019-03" db="EMBL/GenBank/DDBJ databases">
        <authorList>
            <person name="Mank J."/>
            <person name="Almeida P."/>
        </authorList>
    </citation>
    <scope>NUCLEOTIDE SEQUENCE</scope>
    <source>
        <strain evidence="2">78183</strain>
    </source>
</reference>
<feature type="compositionally biased region" description="Basic and acidic residues" evidence="1">
    <location>
        <begin position="1"/>
        <end position="16"/>
    </location>
</feature>
<proteinExistence type="predicted"/>
<dbReference type="GO" id="GO:0016973">
    <property type="term" value="P:poly(A)+ mRNA export from nucleus"/>
    <property type="evidence" value="ECO:0007669"/>
    <property type="project" value="TreeGrafter"/>
</dbReference>
<feature type="compositionally biased region" description="Basic and acidic residues" evidence="1">
    <location>
        <begin position="96"/>
        <end position="106"/>
    </location>
</feature>
<feature type="region of interest" description="Disordered" evidence="1">
    <location>
        <begin position="87"/>
        <end position="106"/>
    </location>
</feature>
<dbReference type="PANTHER" id="PTHR33416:SF20">
    <property type="entry name" value="NUCLEAR PORE COMPLEX PROTEIN NUP1"/>
    <property type="match status" value="1"/>
</dbReference>